<proteinExistence type="predicted"/>
<sequence>MCLMRKKMLAATCYVCHGNRAILVRDRLRFNIKRNVLRCVNCGFVYLERPHISKKFYAGKEYRKHHGPNLAKKSSPKEIFEMYLPYQHLIHESMGTLLKSGTKILDVGCSTGHFLHSLKGRVNTRVGVELSSEEVAFVRKNLDFPVYDKPVETLHIPEGPFDVITALQVLEHVEDPITFLRNLGKHLKPNGHLYLELPNIDDVLLVAYGAKGYETFYYREPHLSYFSKATLRRALSKAGFAGEIRTVQRYTLMNHIHWITAQKPQSNFDLGMTAQLVPHAKTSAEKALNAFIERTDREYRDLVGKLGLGESLVFVGKKRS</sequence>
<dbReference type="SUPFAM" id="SSF53335">
    <property type="entry name" value="S-adenosyl-L-methionine-dependent methyltransferases"/>
    <property type="match status" value="1"/>
</dbReference>
<dbReference type="CDD" id="cd02440">
    <property type="entry name" value="AdoMet_MTases"/>
    <property type="match status" value="1"/>
</dbReference>
<dbReference type="EMBL" id="MFMA01000027">
    <property type="protein sequence ID" value="OGG73890.1"/>
    <property type="molecule type" value="Genomic_DNA"/>
</dbReference>
<accession>A0A1F6EJQ9</accession>
<dbReference type="PANTHER" id="PTHR43861">
    <property type="entry name" value="TRANS-ACONITATE 2-METHYLTRANSFERASE-RELATED"/>
    <property type="match status" value="1"/>
</dbReference>
<evidence type="ECO:0008006" key="3">
    <source>
        <dbReference type="Google" id="ProtNLM"/>
    </source>
</evidence>
<dbReference type="Proteomes" id="UP000178427">
    <property type="component" value="Unassembled WGS sequence"/>
</dbReference>
<gene>
    <name evidence="1" type="ORF">A3A40_02670</name>
</gene>
<evidence type="ECO:0000313" key="2">
    <source>
        <dbReference type="Proteomes" id="UP000178427"/>
    </source>
</evidence>
<organism evidence="1 2">
    <name type="scientific">Candidatus Kaiserbacteria bacterium RIFCSPLOWO2_01_FULL_54_20</name>
    <dbReference type="NCBI Taxonomy" id="1798513"/>
    <lineage>
        <taxon>Bacteria</taxon>
        <taxon>Candidatus Kaiseribacteriota</taxon>
    </lineage>
</organism>
<name>A0A1F6EJQ9_9BACT</name>
<dbReference type="Pfam" id="PF13489">
    <property type="entry name" value="Methyltransf_23"/>
    <property type="match status" value="1"/>
</dbReference>
<evidence type="ECO:0000313" key="1">
    <source>
        <dbReference type="EMBL" id="OGG73890.1"/>
    </source>
</evidence>
<dbReference type="STRING" id="1798513.A3A40_02670"/>
<reference evidence="1 2" key="1">
    <citation type="journal article" date="2016" name="Nat. Commun.">
        <title>Thousands of microbial genomes shed light on interconnected biogeochemical processes in an aquifer system.</title>
        <authorList>
            <person name="Anantharaman K."/>
            <person name="Brown C.T."/>
            <person name="Hug L.A."/>
            <person name="Sharon I."/>
            <person name="Castelle C.J."/>
            <person name="Probst A.J."/>
            <person name="Thomas B.C."/>
            <person name="Singh A."/>
            <person name="Wilkins M.J."/>
            <person name="Karaoz U."/>
            <person name="Brodie E.L."/>
            <person name="Williams K.H."/>
            <person name="Hubbard S.S."/>
            <person name="Banfield J.F."/>
        </authorList>
    </citation>
    <scope>NUCLEOTIDE SEQUENCE [LARGE SCALE GENOMIC DNA]</scope>
</reference>
<protein>
    <recommendedName>
        <fullName evidence="3">Methyltransferase type 11 domain-containing protein</fullName>
    </recommendedName>
</protein>
<comment type="caution">
    <text evidence="1">The sequence shown here is derived from an EMBL/GenBank/DDBJ whole genome shotgun (WGS) entry which is preliminary data.</text>
</comment>
<dbReference type="PANTHER" id="PTHR43861:SF6">
    <property type="entry name" value="METHYLTRANSFERASE TYPE 11"/>
    <property type="match status" value="1"/>
</dbReference>
<dbReference type="AlphaFoldDB" id="A0A1F6EJQ9"/>
<dbReference type="Gene3D" id="3.40.50.150">
    <property type="entry name" value="Vaccinia Virus protein VP39"/>
    <property type="match status" value="1"/>
</dbReference>
<dbReference type="InterPro" id="IPR029063">
    <property type="entry name" value="SAM-dependent_MTases_sf"/>
</dbReference>